<evidence type="ECO:0000313" key="6">
    <source>
        <dbReference type="Proteomes" id="UP000076964"/>
    </source>
</evidence>
<dbReference type="GO" id="GO:0004751">
    <property type="term" value="F:ribose-5-phosphate isomerase activity"/>
    <property type="evidence" value="ECO:0007669"/>
    <property type="project" value="TreeGrafter"/>
</dbReference>
<dbReference type="PIRSF" id="PIRSF005384">
    <property type="entry name" value="RpiB_LacA_B"/>
    <property type="match status" value="1"/>
</dbReference>
<sequence>MKIALGSDHAGFELKEKIKTFLEELGHEILDLGCYSKDSVDYPEFGAKVARAILNGEAERGILICGTGIGMSMVANRFHGIRAALCHELFTAKMARLHNDANILVLGGRVIGDALAFEMVKVFIDTPFEGGRHERRIKLIDELTKE</sequence>
<gene>
    <name evidence="5" type="ORF">TH606_09470</name>
</gene>
<feature type="binding site" evidence="4">
    <location>
        <position position="132"/>
    </location>
    <ligand>
        <name>D-ribulose 5-phosphate</name>
        <dbReference type="ChEBI" id="CHEBI:58121"/>
    </ligand>
</feature>
<reference evidence="5 6" key="1">
    <citation type="submission" date="2016-02" db="EMBL/GenBank/DDBJ databases">
        <title>Draft genome sequence of Thermodesulfatator sp. S606.</title>
        <authorList>
            <person name="Lai Q."/>
            <person name="Cao J."/>
            <person name="Dupont S."/>
            <person name="Shao Z."/>
            <person name="Jebbar M."/>
            <person name="Alain K."/>
        </authorList>
    </citation>
    <scope>NUCLEOTIDE SEQUENCE [LARGE SCALE GENOMIC DNA]</scope>
    <source>
        <strain evidence="5 6">S606</strain>
    </source>
</reference>
<dbReference type="PANTHER" id="PTHR30345">
    <property type="entry name" value="RIBOSE-5-PHOSPHATE ISOMERASE B"/>
    <property type="match status" value="1"/>
</dbReference>
<evidence type="ECO:0000313" key="5">
    <source>
        <dbReference type="EMBL" id="OAG26967.1"/>
    </source>
</evidence>
<dbReference type="Gene3D" id="3.40.1400.10">
    <property type="entry name" value="Sugar-phosphate isomerase, RpiB/LacA/LacB"/>
    <property type="match status" value="1"/>
</dbReference>
<evidence type="ECO:0000256" key="2">
    <source>
        <dbReference type="ARBA" id="ARBA00023235"/>
    </source>
</evidence>
<evidence type="ECO:0000256" key="1">
    <source>
        <dbReference type="ARBA" id="ARBA00008754"/>
    </source>
</evidence>
<dbReference type="NCBIfam" id="TIGR01120">
    <property type="entry name" value="rpiB"/>
    <property type="match status" value="1"/>
</dbReference>
<evidence type="ECO:0000256" key="3">
    <source>
        <dbReference type="PIRSR" id="PIRSR005384-1"/>
    </source>
</evidence>
<keyword evidence="6" id="KW-1185">Reference proteome</keyword>
<comment type="caution">
    <text evidence="5">The sequence shown here is derived from an EMBL/GenBank/DDBJ whole genome shotgun (WGS) entry which is preliminary data.</text>
</comment>
<dbReference type="Pfam" id="PF02502">
    <property type="entry name" value="LacAB_rpiB"/>
    <property type="match status" value="1"/>
</dbReference>
<dbReference type="NCBIfam" id="NF004051">
    <property type="entry name" value="PRK05571.1"/>
    <property type="match status" value="1"/>
</dbReference>
<keyword evidence="2 5" id="KW-0413">Isomerase</keyword>
<accession>A0A177E4S4</accession>
<feature type="binding site" evidence="4">
    <location>
        <position position="109"/>
    </location>
    <ligand>
        <name>D-ribulose 5-phosphate</name>
        <dbReference type="ChEBI" id="CHEBI:58121"/>
    </ligand>
</feature>
<dbReference type="NCBIfam" id="TIGR00689">
    <property type="entry name" value="rpiB_lacA_lacB"/>
    <property type="match status" value="1"/>
</dbReference>
<feature type="binding site" evidence="4">
    <location>
        <begin position="8"/>
        <end position="9"/>
    </location>
    <ligand>
        <name>D-ribulose 5-phosphate</name>
        <dbReference type="ChEBI" id="CHEBI:58121"/>
    </ligand>
</feature>
<dbReference type="GO" id="GO:0009052">
    <property type="term" value="P:pentose-phosphate shunt, non-oxidative branch"/>
    <property type="evidence" value="ECO:0007669"/>
    <property type="project" value="TreeGrafter"/>
</dbReference>
<dbReference type="OrthoDB" id="1778624at2"/>
<comment type="similarity">
    <text evidence="1">Belongs to the LacAB/RpiB family.</text>
</comment>
<dbReference type="InterPro" id="IPR004785">
    <property type="entry name" value="RpiB"/>
</dbReference>
<dbReference type="GO" id="GO:0019316">
    <property type="term" value="P:D-allose catabolic process"/>
    <property type="evidence" value="ECO:0007669"/>
    <property type="project" value="TreeGrafter"/>
</dbReference>
<dbReference type="PANTHER" id="PTHR30345:SF0">
    <property type="entry name" value="DNA DAMAGE-REPAIR_TOLERATION PROTEIN DRT102"/>
    <property type="match status" value="1"/>
</dbReference>
<dbReference type="Proteomes" id="UP000076964">
    <property type="component" value="Unassembled WGS sequence"/>
</dbReference>
<feature type="binding site" evidence="4">
    <location>
        <position position="136"/>
    </location>
    <ligand>
        <name>D-ribulose 5-phosphate</name>
        <dbReference type="ChEBI" id="CHEBI:58121"/>
    </ligand>
</feature>
<dbReference type="AlphaFoldDB" id="A0A177E4S4"/>
<dbReference type="SUPFAM" id="SSF89623">
    <property type="entry name" value="Ribose/Galactose isomerase RpiB/AlsB"/>
    <property type="match status" value="1"/>
</dbReference>
<dbReference type="InterPro" id="IPR036569">
    <property type="entry name" value="RpiB_LacA_LacB_sf"/>
</dbReference>
<protein>
    <submittedName>
        <fullName evidence="5">Ribose-5-phosphate isomerase</fullName>
    </submittedName>
</protein>
<dbReference type="RefSeq" id="WP_068543291.1">
    <property type="nucleotide sequence ID" value="NZ_LSFI01000047.1"/>
</dbReference>
<evidence type="ECO:0000256" key="4">
    <source>
        <dbReference type="PIRSR" id="PIRSR005384-2"/>
    </source>
</evidence>
<feature type="active site" description="Proton acceptor" evidence="3">
    <location>
        <position position="65"/>
    </location>
</feature>
<dbReference type="InterPro" id="IPR003500">
    <property type="entry name" value="RpiB_LacA_LacB"/>
</dbReference>
<proteinExistence type="inferred from homology"/>
<name>A0A177E4S4_9BACT</name>
<feature type="active site" description="Proton donor" evidence="3">
    <location>
        <position position="98"/>
    </location>
</feature>
<feature type="binding site" evidence="4">
    <location>
        <position position="99"/>
    </location>
    <ligand>
        <name>D-ribulose 5-phosphate</name>
        <dbReference type="ChEBI" id="CHEBI:58121"/>
    </ligand>
</feature>
<dbReference type="STRING" id="1795632.TH606_09470"/>
<feature type="binding site" evidence="4">
    <location>
        <begin position="66"/>
        <end position="70"/>
    </location>
    <ligand>
        <name>D-ribulose 5-phosphate</name>
        <dbReference type="ChEBI" id="CHEBI:58121"/>
    </ligand>
</feature>
<organism evidence="5 6">
    <name type="scientific">Thermodesulfatator autotrophicus</name>
    <dbReference type="NCBI Taxonomy" id="1795632"/>
    <lineage>
        <taxon>Bacteria</taxon>
        <taxon>Pseudomonadati</taxon>
        <taxon>Thermodesulfobacteriota</taxon>
        <taxon>Thermodesulfobacteria</taxon>
        <taxon>Thermodesulfobacteriales</taxon>
        <taxon>Thermodesulfatatoraceae</taxon>
        <taxon>Thermodesulfatator</taxon>
    </lineage>
</organism>
<dbReference type="EMBL" id="LSFI01000047">
    <property type="protein sequence ID" value="OAG26967.1"/>
    <property type="molecule type" value="Genomic_DNA"/>
</dbReference>